<sequence>MFRLTLVTNAKRPFSGDMALCVAAGRHEAALALSQPRHYRYEGDATPPGKAPAH</sequence>
<reference evidence="1 2" key="1">
    <citation type="submission" date="2024-09" db="EMBL/GenBank/DDBJ databases">
        <title>Novel species of the genus Pelomonas and Roseateles isolated from streams.</title>
        <authorList>
            <person name="Lu H."/>
        </authorList>
    </citation>
    <scope>NUCLEOTIDE SEQUENCE [LARGE SCALE GENOMIC DNA]</scope>
    <source>
        <strain evidence="1 2">BYS96W</strain>
    </source>
</reference>
<organism evidence="1 2">
    <name type="scientific">Pelomonas nitida</name>
    <dbReference type="NCBI Taxonomy" id="3299027"/>
    <lineage>
        <taxon>Bacteria</taxon>
        <taxon>Pseudomonadati</taxon>
        <taxon>Pseudomonadota</taxon>
        <taxon>Betaproteobacteria</taxon>
        <taxon>Burkholderiales</taxon>
        <taxon>Sphaerotilaceae</taxon>
        <taxon>Roseateles</taxon>
    </lineage>
</organism>
<evidence type="ECO:0000313" key="1">
    <source>
        <dbReference type="EMBL" id="MFG6459024.1"/>
    </source>
</evidence>
<dbReference type="Proteomes" id="UP001606305">
    <property type="component" value="Unassembled WGS sequence"/>
</dbReference>
<proteinExistence type="predicted"/>
<dbReference type="EMBL" id="JBIGIA010000017">
    <property type="protein sequence ID" value="MFG6459024.1"/>
    <property type="molecule type" value="Genomic_DNA"/>
</dbReference>
<evidence type="ECO:0000313" key="2">
    <source>
        <dbReference type="Proteomes" id="UP001606305"/>
    </source>
</evidence>
<gene>
    <name evidence="1" type="ORF">ACG00X_19475</name>
</gene>
<dbReference type="RefSeq" id="WP_394490592.1">
    <property type="nucleotide sequence ID" value="NZ_JBIGIA010000017.1"/>
</dbReference>
<name>A0ABW7GAZ5_9BURK</name>
<accession>A0ABW7GAZ5</accession>
<comment type="caution">
    <text evidence="1">The sequence shown here is derived from an EMBL/GenBank/DDBJ whole genome shotgun (WGS) entry which is preliminary data.</text>
</comment>
<protein>
    <submittedName>
        <fullName evidence="1">Uncharacterized protein</fullName>
    </submittedName>
</protein>
<keyword evidence="2" id="KW-1185">Reference proteome</keyword>